<name>A0A9X9AJL1_BACCE</name>
<gene>
    <name evidence="1" type="ORF">FC695_00020</name>
</gene>
<accession>A0A9X9AJL1</accession>
<organism evidence="1 2">
    <name type="scientific">Bacillus cereus</name>
    <dbReference type="NCBI Taxonomy" id="1396"/>
    <lineage>
        <taxon>Bacteria</taxon>
        <taxon>Bacillati</taxon>
        <taxon>Bacillota</taxon>
        <taxon>Bacilli</taxon>
        <taxon>Bacillales</taxon>
        <taxon>Bacillaceae</taxon>
        <taxon>Bacillus</taxon>
        <taxon>Bacillus cereus group</taxon>
    </lineage>
</organism>
<dbReference type="EMBL" id="SZOH01000002">
    <property type="protein sequence ID" value="TKJ08795.1"/>
    <property type="molecule type" value="Genomic_DNA"/>
</dbReference>
<evidence type="ECO:0000313" key="2">
    <source>
        <dbReference type="Proteomes" id="UP000308444"/>
    </source>
</evidence>
<sequence>RAVHLTKKGVKLLEDQLGIDMKTEERKA</sequence>
<dbReference type="Proteomes" id="UP000308444">
    <property type="component" value="Unassembled WGS sequence"/>
</dbReference>
<protein>
    <submittedName>
        <fullName evidence="1">Transcriptional regulator</fullName>
    </submittedName>
</protein>
<comment type="caution">
    <text evidence="1">The sequence shown here is derived from an EMBL/GenBank/DDBJ whole genome shotgun (WGS) entry which is preliminary data.</text>
</comment>
<proteinExistence type="predicted"/>
<reference evidence="1 2" key="1">
    <citation type="journal article" date="2019" name="Environ. Microbiol.">
        <title>An active ?-lactamase is a part of an orchestrated cell wall stress resistance network of Bacillus subtilis and related rhizosphere species.</title>
        <authorList>
            <person name="Bucher T."/>
            <person name="Keren-Paz A."/>
            <person name="Hausser J."/>
            <person name="Olender T."/>
            <person name="Cytryn E."/>
            <person name="Kolodkin-Gal I."/>
        </authorList>
    </citation>
    <scope>NUCLEOTIDE SEQUENCE [LARGE SCALE GENOMIC DNA]</scope>
    <source>
        <strain evidence="1 2">I32</strain>
    </source>
</reference>
<feature type="non-terminal residue" evidence="1">
    <location>
        <position position="1"/>
    </location>
</feature>
<dbReference type="AlphaFoldDB" id="A0A9X9AJL1"/>
<evidence type="ECO:0000313" key="1">
    <source>
        <dbReference type="EMBL" id="TKJ08795.1"/>
    </source>
</evidence>